<gene>
    <name evidence="4" type="ORF">FS320_14940</name>
</gene>
<dbReference type="InterPro" id="IPR018376">
    <property type="entry name" value="Enoyl-CoA_hyd/isom_CS"/>
</dbReference>
<dbReference type="InterPro" id="IPR029045">
    <property type="entry name" value="ClpP/crotonase-like_dom_sf"/>
</dbReference>
<dbReference type="PROSITE" id="PS00166">
    <property type="entry name" value="ENOYL_COA_HYDRATASE"/>
    <property type="match status" value="1"/>
</dbReference>
<dbReference type="Gene3D" id="3.90.226.10">
    <property type="entry name" value="2-enoyl-CoA Hydratase, Chain A, domain 1"/>
    <property type="match status" value="1"/>
</dbReference>
<dbReference type="GO" id="GO:0004300">
    <property type="term" value="F:enoyl-CoA hydratase activity"/>
    <property type="evidence" value="ECO:0007669"/>
    <property type="project" value="UniProtKB-EC"/>
</dbReference>
<dbReference type="CDD" id="cd06558">
    <property type="entry name" value="crotonase-like"/>
    <property type="match status" value="1"/>
</dbReference>
<dbReference type="RefSeq" id="WP_152712650.1">
    <property type="nucleotide sequence ID" value="NZ_VOSJ01000051.1"/>
</dbReference>
<evidence type="ECO:0000256" key="2">
    <source>
        <dbReference type="ARBA" id="ARBA00023239"/>
    </source>
</evidence>
<dbReference type="OrthoDB" id="9810797at2"/>
<dbReference type="EMBL" id="VOSK01000051">
    <property type="protein sequence ID" value="MPR26479.1"/>
    <property type="molecule type" value="Genomic_DNA"/>
</dbReference>
<evidence type="ECO:0000313" key="4">
    <source>
        <dbReference type="EMBL" id="MPR26479.1"/>
    </source>
</evidence>
<dbReference type="EC" id="4.2.1.17" evidence="4"/>
<name>A0A5N7MJ98_9HYPH</name>
<evidence type="ECO:0000313" key="5">
    <source>
        <dbReference type="Proteomes" id="UP000403266"/>
    </source>
</evidence>
<accession>A0A5N7MJ98</accession>
<dbReference type="InterPro" id="IPR001753">
    <property type="entry name" value="Enoyl-CoA_hydra/iso"/>
</dbReference>
<protein>
    <submittedName>
        <fullName evidence="4">Enoyl-CoA hydratase</fullName>
        <ecNumber evidence="4">4.2.1.17</ecNumber>
    </submittedName>
</protein>
<organism evidence="4 5">
    <name type="scientific">Microvirga tunisiensis</name>
    <dbReference type="NCBI Taxonomy" id="2108360"/>
    <lineage>
        <taxon>Bacteria</taxon>
        <taxon>Pseudomonadati</taxon>
        <taxon>Pseudomonadota</taxon>
        <taxon>Alphaproteobacteria</taxon>
        <taxon>Hyphomicrobiales</taxon>
        <taxon>Methylobacteriaceae</taxon>
        <taxon>Microvirga</taxon>
    </lineage>
</organism>
<comment type="caution">
    <text evidence="4">The sequence shown here is derived from an EMBL/GenBank/DDBJ whole genome shotgun (WGS) entry which is preliminary data.</text>
</comment>
<dbReference type="SUPFAM" id="SSF52096">
    <property type="entry name" value="ClpP/crotonase"/>
    <property type="match status" value="1"/>
</dbReference>
<evidence type="ECO:0000256" key="1">
    <source>
        <dbReference type="ARBA" id="ARBA00005254"/>
    </source>
</evidence>
<dbReference type="AlphaFoldDB" id="A0A5N7MJ98"/>
<dbReference type="NCBIfam" id="NF004781">
    <property type="entry name" value="PRK06127.1"/>
    <property type="match status" value="1"/>
</dbReference>
<dbReference type="Gene3D" id="1.10.12.10">
    <property type="entry name" value="Lyase 2-enoyl-coa Hydratase, Chain A, domain 2"/>
    <property type="match status" value="1"/>
</dbReference>
<reference evidence="4 5" key="1">
    <citation type="journal article" date="2019" name="Syst. Appl. Microbiol.">
        <title>Microvirga tunisiensis sp. nov., a root nodule symbiotic bacterium isolated from Lupinus micranthus and L. luteus grown in Northern Tunisia.</title>
        <authorList>
            <person name="Msaddak A."/>
            <person name="Rejili M."/>
            <person name="Duran D."/>
            <person name="Mars M."/>
            <person name="Palacios J.M."/>
            <person name="Ruiz-Argueso T."/>
            <person name="Rey L."/>
            <person name="Imperial J."/>
        </authorList>
    </citation>
    <scope>NUCLEOTIDE SEQUENCE [LARGE SCALE GENOMIC DNA]</scope>
    <source>
        <strain evidence="4 5">Lmie10</strain>
    </source>
</reference>
<dbReference type="PANTHER" id="PTHR11941">
    <property type="entry name" value="ENOYL-COA HYDRATASE-RELATED"/>
    <property type="match status" value="1"/>
</dbReference>
<dbReference type="PANTHER" id="PTHR11941:SF54">
    <property type="entry name" value="ENOYL-COA HYDRATASE, MITOCHONDRIAL"/>
    <property type="match status" value="1"/>
</dbReference>
<keyword evidence="5" id="KW-1185">Reference proteome</keyword>
<dbReference type="Pfam" id="PF00378">
    <property type="entry name" value="ECH_1"/>
    <property type="match status" value="1"/>
</dbReference>
<dbReference type="Proteomes" id="UP000403266">
    <property type="component" value="Unassembled WGS sequence"/>
</dbReference>
<keyword evidence="2 4" id="KW-0456">Lyase</keyword>
<comment type="similarity">
    <text evidence="1 3">Belongs to the enoyl-CoA hydratase/isomerase family.</text>
</comment>
<sequence length="266" mass="27787">MTYSFSPSTSKLVVSLSDGIATLAIDNPSKHNALDLEMWKAFPDIMVALDRDPQVRVIVLRGAGRESFASGADIGEFATLRADAEGGRLYEATNEAAFWAVAHCSKPVIAMIRGFCLGGGFGLALSCDLRVASESAVFGIPAARLGIGYPPGAMKLVTAAVGAAAAKDLFFTARRIDAQEAACLGVVRQVVAEEQLEPAVLALAQAIAMNAPLTIKAAKAAIDEAAGVLHPGVDPVALADRCFDSADAIEGRNAFLQKRNPVFTGR</sequence>
<dbReference type="GO" id="GO:0006635">
    <property type="term" value="P:fatty acid beta-oxidation"/>
    <property type="evidence" value="ECO:0007669"/>
    <property type="project" value="TreeGrafter"/>
</dbReference>
<dbReference type="InterPro" id="IPR014748">
    <property type="entry name" value="Enoyl-CoA_hydra_C"/>
</dbReference>
<proteinExistence type="inferred from homology"/>
<evidence type="ECO:0000256" key="3">
    <source>
        <dbReference type="RuleBase" id="RU003707"/>
    </source>
</evidence>